<name>A0A1V6PRS5_9EURO</name>
<dbReference type="STRING" id="416450.A0A1V6PRS5"/>
<keyword evidence="3" id="KW-1185">Reference proteome</keyword>
<reference evidence="3" key="1">
    <citation type="journal article" date="2017" name="Nat. Microbiol.">
        <title>Global analysis of biosynthetic gene clusters reveals vast potential of secondary metabolite production in Penicillium species.</title>
        <authorList>
            <person name="Nielsen J.C."/>
            <person name="Grijseels S."/>
            <person name="Prigent S."/>
            <person name="Ji B."/>
            <person name="Dainat J."/>
            <person name="Nielsen K.F."/>
            <person name="Frisvad J.C."/>
            <person name="Workman M."/>
            <person name="Nielsen J."/>
        </authorList>
    </citation>
    <scope>NUCLEOTIDE SEQUENCE [LARGE SCALE GENOMIC DNA]</scope>
    <source>
        <strain evidence="3">IBT 31811</strain>
    </source>
</reference>
<dbReference type="EMBL" id="MDYN01000046">
    <property type="protein sequence ID" value="OQD79643.1"/>
    <property type="molecule type" value="Genomic_DNA"/>
</dbReference>
<sequence>MTLKTASTTTNTTITITETNPKESVPPRTSPLTQILHHSHVTTDFDPHRFQAAAAQQLQPRRKSQETDTRLITSPYNSATHLLDISKLEQQDRLLALALTYLKPTRADYATAPYTESFNWTEVFELLKAFSESEDLTWKRRSYYVVIFRSTLLPDVDSDYLYALDAHSHREAMASGGLLKYWFGAKDELGRNLATCEYGLFVPFSYFVGDSSGLYLFQVFGGIRMMLDLVVGGRGMLVRELLRQLFMNRSCSRRCG</sequence>
<feature type="compositionally biased region" description="Low complexity" evidence="1">
    <location>
        <begin position="1"/>
        <end position="19"/>
    </location>
</feature>
<evidence type="ECO:0000313" key="3">
    <source>
        <dbReference type="Proteomes" id="UP000191672"/>
    </source>
</evidence>
<proteinExistence type="predicted"/>
<evidence type="ECO:0000256" key="1">
    <source>
        <dbReference type="SAM" id="MobiDB-lite"/>
    </source>
</evidence>
<evidence type="ECO:0000313" key="2">
    <source>
        <dbReference type="EMBL" id="OQD79643.1"/>
    </source>
</evidence>
<dbReference type="PANTHER" id="PTHR36986">
    <property type="entry name" value="UPF0643 PROTEIN PB2B2.08"/>
    <property type="match status" value="1"/>
</dbReference>
<comment type="caution">
    <text evidence="2">The sequence shown here is derived from an EMBL/GenBank/DDBJ whole genome shotgun (WGS) entry which is preliminary data.</text>
</comment>
<organism evidence="2 3">
    <name type="scientific">Penicillium antarcticum</name>
    <dbReference type="NCBI Taxonomy" id="416450"/>
    <lineage>
        <taxon>Eukaryota</taxon>
        <taxon>Fungi</taxon>
        <taxon>Dikarya</taxon>
        <taxon>Ascomycota</taxon>
        <taxon>Pezizomycotina</taxon>
        <taxon>Eurotiomycetes</taxon>
        <taxon>Eurotiomycetidae</taxon>
        <taxon>Eurotiales</taxon>
        <taxon>Aspergillaceae</taxon>
        <taxon>Penicillium</taxon>
    </lineage>
</organism>
<feature type="region of interest" description="Disordered" evidence="1">
    <location>
        <begin position="1"/>
        <end position="30"/>
    </location>
</feature>
<dbReference type="PANTHER" id="PTHR36986:SF1">
    <property type="entry name" value="UPF0643 PROTEIN PB2B2.08"/>
    <property type="match status" value="1"/>
</dbReference>
<accession>A0A1V6PRS5</accession>
<gene>
    <name evidence="2" type="ORF">PENANT_c046G03185</name>
</gene>
<protein>
    <submittedName>
        <fullName evidence="2">Uncharacterized protein</fullName>
    </submittedName>
</protein>
<dbReference type="AlphaFoldDB" id="A0A1V6PRS5"/>
<dbReference type="Proteomes" id="UP000191672">
    <property type="component" value="Unassembled WGS sequence"/>
</dbReference>